<evidence type="ECO:0000313" key="4">
    <source>
        <dbReference type="Proteomes" id="UP000288943"/>
    </source>
</evidence>
<dbReference type="EMBL" id="CP026520">
    <property type="protein sequence ID" value="QAV20369.1"/>
    <property type="molecule type" value="Genomic_DNA"/>
</dbReference>
<dbReference type="Proteomes" id="UP001527202">
    <property type="component" value="Unassembled WGS sequence"/>
</dbReference>
<dbReference type="EMBL" id="JAMDMJ010000025">
    <property type="protein sequence ID" value="MCY9597994.1"/>
    <property type="molecule type" value="Genomic_DNA"/>
</dbReference>
<dbReference type="OrthoDB" id="2532515at2"/>
<evidence type="ECO:0000313" key="2">
    <source>
        <dbReference type="EMBL" id="MCY9597994.1"/>
    </source>
</evidence>
<evidence type="ECO:0008006" key="6">
    <source>
        <dbReference type="Google" id="ProtNLM"/>
    </source>
</evidence>
<keyword evidence="5" id="KW-1185">Reference proteome</keyword>
<accession>A0A410X180</accession>
<protein>
    <recommendedName>
        <fullName evidence="6">Lipoprotein</fullName>
    </recommendedName>
</protein>
<name>A0A410X180_9BACL</name>
<proteinExistence type="predicted"/>
<sequence length="331" mass="35666">MFKALISLSIAIAIPAVLISGCSERKAAKAAVKVALQKQTEMNAFAFAGQADLHLDGLPAGDSSTVPGQLFSFLKDSKLEWKGAASLNPVRWESDLKAASRSGSAELTVPLLFQDNKLFFHMPLLNPDNEYFVTRLGLPPDSPASAADKTGTVPKAAASPALEHLSRLSSDLSKLLQEGADEAWFEHDGEVKLTDGSAARSYTASVTRMNAGAWNKKVQEKLPRFLEALKSNGLISEAQAAEFGRSANSFKLSAPGKWTVIVDKEGFLRKLDMEFKFTGPGGNKSSASVQTFSFQQSFDAVNQTPEFRKPLPRQTKSIDEVLKSLGSAGKQ</sequence>
<dbReference type="AlphaFoldDB" id="A0A410X180"/>
<dbReference type="Proteomes" id="UP000288943">
    <property type="component" value="Chromosome"/>
</dbReference>
<dbReference type="PROSITE" id="PS51257">
    <property type="entry name" value="PROKAR_LIPOPROTEIN"/>
    <property type="match status" value="1"/>
</dbReference>
<dbReference type="GeneID" id="95377651"/>
<organism evidence="3 4">
    <name type="scientific">Paenibacillus chitinolyticus</name>
    <dbReference type="NCBI Taxonomy" id="79263"/>
    <lineage>
        <taxon>Bacteria</taxon>
        <taxon>Bacillati</taxon>
        <taxon>Bacillota</taxon>
        <taxon>Bacilli</taxon>
        <taxon>Bacillales</taxon>
        <taxon>Paenibacillaceae</taxon>
        <taxon>Paenibacillus</taxon>
    </lineage>
</organism>
<reference evidence="2 5" key="2">
    <citation type="submission" date="2022-05" db="EMBL/GenBank/DDBJ databases">
        <title>Genome Sequencing of Bee-Associated Microbes.</title>
        <authorList>
            <person name="Dunlap C."/>
        </authorList>
    </citation>
    <scope>NUCLEOTIDE SEQUENCE [LARGE SCALE GENOMIC DNA]</scope>
    <source>
        <strain evidence="2 5">NRRL B-23120</strain>
    </source>
</reference>
<evidence type="ECO:0000313" key="5">
    <source>
        <dbReference type="Proteomes" id="UP001527202"/>
    </source>
</evidence>
<evidence type="ECO:0000256" key="1">
    <source>
        <dbReference type="SAM" id="MobiDB-lite"/>
    </source>
</evidence>
<reference evidence="3 4" key="1">
    <citation type="submission" date="2018-01" db="EMBL/GenBank/DDBJ databases">
        <title>The whole genome sequencing and assembly of Paenibacillus chitinolyticus KCCM 41400 strain.</title>
        <authorList>
            <person name="Kim J.-Y."/>
            <person name="Park M.-K."/>
            <person name="Lee Y.-J."/>
            <person name="Yi H."/>
            <person name="Bahn Y.-S."/>
            <person name="Kim J.F."/>
            <person name="Lee D.-W."/>
        </authorList>
    </citation>
    <scope>NUCLEOTIDE SEQUENCE [LARGE SCALE GENOMIC DNA]</scope>
    <source>
        <strain evidence="3 4">KCCM 41400</strain>
    </source>
</reference>
<gene>
    <name evidence="2" type="ORF">M5X16_19695</name>
    <name evidence="3" type="ORF">PC41400_22930</name>
</gene>
<dbReference type="KEGG" id="pchi:PC41400_22930"/>
<evidence type="ECO:0000313" key="3">
    <source>
        <dbReference type="EMBL" id="QAV20369.1"/>
    </source>
</evidence>
<dbReference type="RefSeq" id="WP_042232418.1">
    <property type="nucleotide sequence ID" value="NZ_CP026520.1"/>
</dbReference>
<feature type="region of interest" description="Disordered" evidence="1">
    <location>
        <begin position="301"/>
        <end position="331"/>
    </location>
</feature>